<accession>A0ABS9EVE2</accession>
<gene>
    <name evidence="1" type="ORF">L2W38_12795</name>
</gene>
<organism evidence="1 2">
    <name type="scientific">Dethiosulfovibrio marinus</name>
    <dbReference type="NCBI Taxonomy" id="133532"/>
    <lineage>
        <taxon>Bacteria</taxon>
        <taxon>Thermotogati</taxon>
        <taxon>Synergistota</taxon>
        <taxon>Synergistia</taxon>
        <taxon>Synergistales</taxon>
        <taxon>Dethiosulfovibrionaceae</taxon>
        <taxon>Dethiosulfovibrio</taxon>
    </lineage>
</organism>
<name>A0ABS9EVE2_9BACT</name>
<reference evidence="1 2" key="1">
    <citation type="submission" date="2022-01" db="EMBL/GenBank/DDBJ databases">
        <title>Dethiosulfovibrio faecalis sp. nov., a novel proteolytic, non-sulfur-reducing bacterium isolated from a marine aquaculture solid waste bioreactor.</title>
        <authorList>
            <person name="Grabowski S."/>
            <person name="Apolinario E."/>
            <person name="Schneider N."/>
            <person name="Marshall C.W."/>
            <person name="Sowers K.R."/>
        </authorList>
    </citation>
    <scope>NUCLEOTIDE SEQUENCE [LARGE SCALE GENOMIC DNA]</scope>
    <source>
        <strain evidence="1 2">DSM 12537</strain>
    </source>
</reference>
<evidence type="ECO:0000313" key="1">
    <source>
        <dbReference type="EMBL" id="MCF4143688.1"/>
    </source>
</evidence>
<dbReference type="Proteomes" id="UP001200430">
    <property type="component" value="Unassembled WGS sequence"/>
</dbReference>
<dbReference type="EMBL" id="JAKGUD010000026">
    <property type="protein sequence ID" value="MCF4143688.1"/>
    <property type="molecule type" value="Genomic_DNA"/>
</dbReference>
<proteinExistence type="predicted"/>
<protein>
    <submittedName>
        <fullName evidence="1">Uncharacterized protein</fullName>
    </submittedName>
</protein>
<sequence>MPTYKNEKSYPISFGRHYWVPGEEKRVPFFIPAEEIGLTVVSGDPKPRSQVLYSGEVTVPPGETVTLPVPYCRKLSLQAATEGDDIAEIHLGERSIKLDGKYGLDLDRLDWGRLGEIFLSSSAGATVTLLVMEVVS</sequence>
<evidence type="ECO:0000313" key="2">
    <source>
        <dbReference type="Proteomes" id="UP001200430"/>
    </source>
</evidence>
<comment type="caution">
    <text evidence="1">The sequence shown here is derived from an EMBL/GenBank/DDBJ whole genome shotgun (WGS) entry which is preliminary data.</text>
</comment>
<dbReference type="RefSeq" id="WP_236100474.1">
    <property type="nucleotide sequence ID" value="NZ_JAKGUD010000026.1"/>
</dbReference>
<keyword evidence="2" id="KW-1185">Reference proteome</keyword>